<gene>
    <name evidence="3" type="ORF">LR3_04580</name>
</gene>
<comment type="caution">
    <text evidence="3">The sequence shown here is derived from an EMBL/GenBank/DDBJ whole genome shotgun (WGS) entry which is preliminary data.</text>
</comment>
<dbReference type="PANTHER" id="PTHR24321">
    <property type="entry name" value="DEHYDROGENASES, SHORT CHAIN"/>
    <property type="match status" value="1"/>
</dbReference>
<dbReference type="SUPFAM" id="SSF51735">
    <property type="entry name" value="NAD(P)-binding Rossmann-fold domains"/>
    <property type="match status" value="1"/>
</dbReference>
<evidence type="ECO:0000313" key="4">
    <source>
        <dbReference type="Proteomes" id="UP000027731"/>
    </source>
</evidence>
<dbReference type="PATRIC" id="fig|1598.90.peg.1153"/>
<dbReference type="PRINTS" id="PR00081">
    <property type="entry name" value="GDHRDH"/>
</dbReference>
<dbReference type="InterPro" id="IPR020904">
    <property type="entry name" value="Sc_DH/Rdtase_CS"/>
</dbReference>
<name>A0A073JNZ4_LIMRT</name>
<dbReference type="GO" id="GO:0016491">
    <property type="term" value="F:oxidoreductase activity"/>
    <property type="evidence" value="ECO:0007669"/>
    <property type="project" value="UniProtKB-KW"/>
</dbReference>
<sequence length="251" mass="26896">MGRLDNKVAIITGGSKGIGAAVAKKFIEEGAKVVLTARKMDEGQKVADQLGDNAIFIQQDVARKGDWDRVIRQTVQVFGKLNIVVNNAGIAEYADVEKTNAEIWDKTIAVNLTGTMWGTKLGIEAMKNNGEKNSIINMSSIEGLIGDPDLFAYNASKGGVRLLTKSAALDCARKGYDIRVNTIHPGYISTPLVDNLVKDDPKAEGHLESLHPLGRLGTPEEIANLALYLASDESSFSTGSEFVADGGYTAQ</sequence>
<dbReference type="PANTHER" id="PTHR24321:SF8">
    <property type="entry name" value="ESTRADIOL 17-BETA-DEHYDROGENASE 8-RELATED"/>
    <property type="match status" value="1"/>
</dbReference>
<dbReference type="Pfam" id="PF13561">
    <property type="entry name" value="adh_short_C2"/>
    <property type="match status" value="1"/>
</dbReference>
<dbReference type="NCBIfam" id="NF005559">
    <property type="entry name" value="PRK07231.1"/>
    <property type="match status" value="1"/>
</dbReference>
<evidence type="ECO:0000256" key="1">
    <source>
        <dbReference type="ARBA" id="ARBA00006484"/>
    </source>
</evidence>
<dbReference type="EMBL" id="JOSX01000019">
    <property type="protein sequence ID" value="KEK14923.1"/>
    <property type="molecule type" value="Genomic_DNA"/>
</dbReference>
<protein>
    <submittedName>
        <fullName evidence="3">3-oxoacyl-ACP reductase</fullName>
    </submittedName>
</protein>
<dbReference type="PROSITE" id="PS00061">
    <property type="entry name" value="ADH_SHORT"/>
    <property type="match status" value="1"/>
</dbReference>
<comment type="similarity">
    <text evidence="1">Belongs to the short-chain dehydrogenases/reductases (SDR) family.</text>
</comment>
<dbReference type="Proteomes" id="UP000027731">
    <property type="component" value="Unassembled WGS sequence"/>
</dbReference>
<keyword evidence="2" id="KW-0560">Oxidoreductase</keyword>
<organism evidence="3 4">
    <name type="scientific">Limosilactobacillus reuteri</name>
    <name type="common">Lactobacillus reuteri</name>
    <dbReference type="NCBI Taxonomy" id="1598"/>
    <lineage>
        <taxon>Bacteria</taxon>
        <taxon>Bacillati</taxon>
        <taxon>Bacillota</taxon>
        <taxon>Bacilli</taxon>
        <taxon>Lactobacillales</taxon>
        <taxon>Lactobacillaceae</taxon>
        <taxon>Limosilactobacillus</taxon>
    </lineage>
</organism>
<dbReference type="GO" id="GO:0008206">
    <property type="term" value="P:bile acid metabolic process"/>
    <property type="evidence" value="ECO:0007669"/>
    <property type="project" value="UniProtKB-ARBA"/>
</dbReference>
<dbReference type="PRINTS" id="PR00080">
    <property type="entry name" value="SDRFAMILY"/>
</dbReference>
<dbReference type="FunFam" id="3.40.50.720:FF:000084">
    <property type="entry name" value="Short-chain dehydrogenase reductase"/>
    <property type="match status" value="1"/>
</dbReference>
<evidence type="ECO:0000256" key="2">
    <source>
        <dbReference type="ARBA" id="ARBA00023002"/>
    </source>
</evidence>
<reference evidence="3 4" key="1">
    <citation type="submission" date="2014-06" db="EMBL/GenBank/DDBJ databases">
        <title>Genetic determinant of reutericyclin biosynthesis of Lactobacillus reuteri.</title>
        <authorList>
            <person name="Lin X."/>
            <person name="Duar R."/>
            <person name="Walter J."/>
            <person name="Gaenzle M."/>
        </authorList>
    </citation>
    <scope>NUCLEOTIDE SEQUENCE [LARGE SCALE GENOMIC DNA]</scope>
    <source>
        <strain evidence="3 4">LTH2584</strain>
    </source>
</reference>
<dbReference type="Gene3D" id="3.40.50.720">
    <property type="entry name" value="NAD(P)-binding Rossmann-like Domain"/>
    <property type="match status" value="1"/>
</dbReference>
<proteinExistence type="inferred from homology"/>
<dbReference type="InterPro" id="IPR002347">
    <property type="entry name" value="SDR_fam"/>
</dbReference>
<evidence type="ECO:0000313" key="3">
    <source>
        <dbReference type="EMBL" id="KEK14923.1"/>
    </source>
</evidence>
<dbReference type="AlphaFoldDB" id="A0A073JNZ4"/>
<dbReference type="InterPro" id="IPR036291">
    <property type="entry name" value="NAD(P)-bd_dom_sf"/>
</dbReference>
<accession>A0A073JNZ4</accession>